<protein>
    <submittedName>
        <fullName evidence="5">Uncharacterized protein</fullName>
    </submittedName>
</protein>
<dbReference type="Gene3D" id="2.60.40.150">
    <property type="entry name" value="C2 domain"/>
    <property type="match status" value="1"/>
</dbReference>
<dbReference type="InterPro" id="IPR008936">
    <property type="entry name" value="Rho_GTPase_activation_prot"/>
</dbReference>
<dbReference type="SUPFAM" id="SSF49562">
    <property type="entry name" value="C2 domain (Calcium/lipid-binding domain, CaLB)"/>
    <property type="match status" value="1"/>
</dbReference>
<dbReference type="Gene3D" id="1.10.506.10">
    <property type="entry name" value="GTPase Activation - p120gap, domain 1"/>
    <property type="match status" value="1"/>
</dbReference>
<dbReference type="SMART" id="SM00323">
    <property type="entry name" value="RasGAP"/>
    <property type="match status" value="1"/>
</dbReference>
<evidence type="ECO:0000259" key="4">
    <source>
        <dbReference type="PROSITE" id="PS50018"/>
    </source>
</evidence>
<sequence length="969" mass="108640">RHRIGSVHSTTSPSFHDVEPRQDISNSLGFPSITTRPPPQLQKSNSVKNGRRLVRKSSRTASPPVMSDVPTIDSLPFPVATGDANKILMLMKTLCGRMRGGVDYQDGEQGPWHSGICYIDDVNGSLMCVSDNNGPFPLTVVPDLRGCRVRPVNVKERSIKCLEVSNPLLGVDLRIYPLVKAEYDLWLAALLCWQQIRSSPLPPKPLTPSGDERRPSLPRRDSSFGNSGGNANIIKVAKLLLWDRGPPSSPSAIVRRSSTTDLRAPSHSSWRRVSCILQDNGEFKLLTENDVTLLSVIQLSQLSRSAIQRLDKSVLGEKFCIAIFPQYTSTSTQLSIFRPVYIALETRILFEVWFCLLRAFSMPDIYGPELSDDQELDPETPYTPPTNDMFRIENSLTLRVVEAKIRRPQPKTETAYLGKPSGKPVQDSTVGDYFAEVILDGEIRARTITKTNTRYPFWREDYEFLDLPAYSPKISLVLKRLEHPEVATHGFLSSSSVHVPEKPTEIVCGTIDIPLDKFETGKDCEAWFPILDDQQESLGDIFLKLRHDEVVVLLARDYQDISELLHRFDSGLTIRISQAMPSNLRTLSEILVNIFQVSGHAGDWLMALVEDEIDGIGKEIPVHRIRWSRRISSSASSVSEREQSVRDMSKSLQGEANLLFRGNSLLTQALDFHMRRLGHEYLEEVLSEKILEINSLNADCEVDPSRISQGVDVNKNWVQLMSLTTSVWESIAESANRCPPGIRQILKYIRAVAADRYGDFLRTVAYTSVSGFLFLRFFCPAILNPKLFGLLPDHPQPKAQRTLTLIAKSLQALANLSTFGQKEEWMEPMNKFLTSHRQGVKDYIDDICSIPSERNNIALPASYTTPITILARLPPTSREGFPSLPYLIDHARNFAALVKLWLDTTANHLAPSSLDGDLLNFNQLCINLQRRADECLRKAEGNRNTDQTPLSLEDVIGSLEATALRDAVS</sequence>
<dbReference type="InterPro" id="IPR001936">
    <property type="entry name" value="RasGAP_dom"/>
</dbReference>
<dbReference type="InterPro" id="IPR023152">
    <property type="entry name" value="RasGAP_CS"/>
</dbReference>
<feature type="domain" description="Ras-GAP" evidence="4">
    <location>
        <begin position="583"/>
        <end position="815"/>
    </location>
</feature>
<dbReference type="OrthoDB" id="775356at2759"/>
<feature type="compositionally biased region" description="Basic and acidic residues" evidence="2">
    <location>
        <begin position="210"/>
        <end position="222"/>
    </location>
</feature>
<dbReference type="Pfam" id="PF00616">
    <property type="entry name" value="RasGAP"/>
    <property type="match status" value="1"/>
</dbReference>
<keyword evidence="6" id="KW-1185">Reference proteome</keyword>
<dbReference type="InParanoid" id="A0A2T3BDQ4"/>
<feature type="compositionally biased region" description="Basic residues" evidence="2">
    <location>
        <begin position="49"/>
        <end position="58"/>
    </location>
</feature>
<feature type="compositionally biased region" description="Polar residues" evidence="2">
    <location>
        <begin position="23"/>
        <end position="48"/>
    </location>
</feature>
<evidence type="ECO:0000256" key="1">
    <source>
        <dbReference type="ARBA" id="ARBA00022468"/>
    </source>
</evidence>
<dbReference type="PANTHER" id="PTHR10194:SF60">
    <property type="entry name" value="RAS GTPASE-ACTIVATING PROTEIN RASKOL"/>
    <property type="match status" value="1"/>
</dbReference>
<feature type="region of interest" description="Disordered" evidence="2">
    <location>
        <begin position="1"/>
        <end position="67"/>
    </location>
</feature>
<feature type="non-terminal residue" evidence="5">
    <location>
        <position position="1"/>
    </location>
</feature>
<evidence type="ECO:0000313" key="5">
    <source>
        <dbReference type="EMBL" id="PSS27502.1"/>
    </source>
</evidence>
<dbReference type="GO" id="GO:0005096">
    <property type="term" value="F:GTPase activator activity"/>
    <property type="evidence" value="ECO:0007669"/>
    <property type="project" value="UniProtKB-KW"/>
</dbReference>
<dbReference type="FunCoup" id="A0A2T3BDQ4">
    <property type="interactions" value="74"/>
</dbReference>
<evidence type="ECO:0000259" key="3">
    <source>
        <dbReference type="PROSITE" id="PS50004"/>
    </source>
</evidence>
<reference evidence="5 6" key="1">
    <citation type="journal article" date="2018" name="New Phytol.">
        <title>Comparative genomics and transcriptomics depict ericoid mycorrhizal fungi as versatile saprotrophs and plant mutualists.</title>
        <authorList>
            <person name="Martino E."/>
            <person name="Morin E."/>
            <person name="Grelet G.A."/>
            <person name="Kuo A."/>
            <person name="Kohler A."/>
            <person name="Daghino S."/>
            <person name="Barry K.W."/>
            <person name="Cichocki N."/>
            <person name="Clum A."/>
            <person name="Dockter R.B."/>
            <person name="Hainaut M."/>
            <person name="Kuo R.C."/>
            <person name="LaButti K."/>
            <person name="Lindahl B.D."/>
            <person name="Lindquist E.A."/>
            <person name="Lipzen A."/>
            <person name="Khouja H.R."/>
            <person name="Magnuson J."/>
            <person name="Murat C."/>
            <person name="Ohm R.A."/>
            <person name="Singer S.W."/>
            <person name="Spatafora J.W."/>
            <person name="Wang M."/>
            <person name="Veneault-Fourrey C."/>
            <person name="Henrissat B."/>
            <person name="Grigoriev I.V."/>
            <person name="Martin F.M."/>
            <person name="Perotto S."/>
        </authorList>
    </citation>
    <scope>NUCLEOTIDE SEQUENCE [LARGE SCALE GENOMIC DNA]</scope>
    <source>
        <strain evidence="5 6">ATCC 22711</strain>
    </source>
</reference>
<dbReference type="PROSITE" id="PS50018">
    <property type="entry name" value="RAS_GTPASE_ACTIV_2"/>
    <property type="match status" value="1"/>
</dbReference>
<feature type="non-terminal residue" evidence="5">
    <location>
        <position position="969"/>
    </location>
</feature>
<dbReference type="PROSITE" id="PS50004">
    <property type="entry name" value="C2"/>
    <property type="match status" value="1"/>
</dbReference>
<dbReference type="STRING" id="857342.A0A2T3BDQ4"/>
<keyword evidence="1" id="KW-0343">GTPase activation</keyword>
<feature type="domain" description="C2" evidence="3">
    <location>
        <begin position="377"/>
        <end position="528"/>
    </location>
</feature>
<dbReference type="PROSITE" id="PS00509">
    <property type="entry name" value="RAS_GTPASE_ACTIV_1"/>
    <property type="match status" value="1"/>
</dbReference>
<dbReference type="InterPro" id="IPR039360">
    <property type="entry name" value="Ras_GTPase"/>
</dbReference>
<accession>A0A2T3BDQ4</accession>
<dbReference type="SUPFAM" id="SSF48350">
    <property type="entry name" value="GTPase activation domain, GAP"/>
    <property type="match status" value="1"/>
</dbReference>
<dbReference type="InterPro" id="IPR000008">
    <property type="entry name" value="C2_dom"/>
</dbReference>
<evidence type="ECO:0000313" key="6">
    <source>
        <dbReference type="Proteomes" id="UP000241818"/>
    </source>
</evidence>
<organism evidence="5 6">
    <name type="scientific">Amorphotheca resinae ATCC 22711</name>
    <dbReference type="NCBI Taxonomy" id="857342"/>
    <lineage>
        <taxon>Eukaryota</taxon>
        <taxon>Fungi</taxon>
        <taxon>Dikarya</taxon>
        <taxon>Ascomycota</taxon>
        <taxon>Pezizomycotina</taxon>
        <taxon>Leotiomycetes</taxon>
        <taxon>Helotiales</taxon>
        <taxon>Amorphothecaceae</taxon>
        <taxon>Amorphotheca</taxon>
    </lineage>
</organism>
<feature type="region of interest" description="Disordered" evidence="2">
    <location>
        <begin position="202"/>
        <end position="229"/>
    </location>
</feature>
<proteinExistence type="predicted"/>
<gene>
    <name evidence="5" type="ORF">M430DRAFT_80021</name>
</gene>
<dbReference type="InterPro" id="IPR035892">
    <property type="entry name" value="C2_domain_sf"/>
</dbReference>
<dbReference type="Proteomes" id="UP000241818">
    <property type="component" value="Unassembled WGS sequence"/>
</dbReference>
<dbReference type="PANTHER" id="PTHR10194">
    <property type="entry name" value="RAS GTPASE-ACTIVATING PROTEINS"/>
    <property type="match status" value="1"/>
</dbReference>
<dbReference type="GeneID" id="36577672"/>
<dbReference type="RefSeq" id="XP_024725027.1">
    <property type="nucleotide sequence ID" value="XM_024869591.1"/>
</dbReference>
<dbReference type="AlphaFoldDB" id="A0A2T3BDQ4"/>
<dbReference type="EMBL" id="KZ679006">
    <property type="protein sequence ID" value="PSS27502.1"/>
    <property type="molecule type" value="Genomic_DNA"/>
</dbReference>
<dbReference type="GO" id="GO:0007165">
    <property type="term" value="P:signal transduction"/>
    <property type="evidence" value="ECO:0007669"/>
    <property type="project" value="UniProtKB-ARBA"/>
</dbReference>
<name>A0A2T3BDQ4_AMORE</name>
<dbReference type="CDD" id="cd05137">
    <property type="entry name" value="RasGAP_CLA2_BUD2"/>
    <property type="match status" value="1"/>
</dbReference>
<evidence type="ECO:0000256" key="2">
    <source>
        <dbReference type="SAM" id="MobiDB-lite"/>
    </source>
</evidence>